<proteinExistence type="predicted"/>
<protein>
    <submittedName>
        <fullName evidence="1">Uncharacterized protein</fullName>
    </submittedName>
</protein>
<accession>A0AAP0LUA5</accession>
<evidence type="ECO:0000313" key="1">
    <source>
        <dbReference type="EMBL" id="KAK9182846.1"/>
    </source>
</evidence>
<comment type="caution">
    <text evidence="1">The sequence shown here is derived from an EMBL/GenBank/DDBJ whole genome shotgun (WGS) entry which is preliminary data.</text>
</comment>
<sequence length="219" mass="23965">MSRPHPPSEGDRESVHEVASLPYPLVGSALAGAYKTYILMAYHGRFLTELPPLLTVACGRRQWWEWRESPLQGAKPAARSPGTLTTYDQIDFGLFGRTWCPIVSWAIGFVPSANESSWRDYLPAARSNIMGGAAFHVVASDASHGILLATDSEGSYQRALHAVRAVVQLDKLKPDSNIVASGGSLVLQLNLLDDPNKTGDVVDSDFTFDGQVYWSLYLN</sequence>
<dbReference type="Proteomes" id="UP001428341">
    <property type="component" value="Unassembled WGS sequence"/>
</dbReference>
<name>A0AAP0LUA5_9ROSI</name>
<reference evidence="1 2" key="1">
    <citation type="submission" date="2024-05" db="EMBL/GenBank/DDBJ databases">
        <title>Haplotype-resolved chromosome-level genome assembly of Huyou (Citrus changshanensis).</title>
        <authorList>
            <person name="Miao C."/>
            <person name="Chen W."/>
            <person name="Wu Y."/>
            <person name="Wang L."/>
            <person name="Zhao S."/>
            <person name="Grierson D."/>
            <person name="Xu C."/>
            <person name="Chen K."/>
        </authorList>
    </citation>
    <scope>NUCLEOTIDE SEQUENCE [LARGE SCALE GENOMIC DNA]</scope>
    <source>
        <strain evidence="1">01-14</strain>
        <tissue evidence="1">Leaf</tissue>
    </source>
</reference>
<keyword evidence="2" id="KW-1185">Reference proteome</keyword>
<dbReference type="AlphaFoldDB" id="A0AAP0LUA5"/>
<gene>
    <name evidence="1" type="ORF">WN944_025994</name>
</gene>
<organism evidence="1 2">
    <name type="scientific">Citrus x changshan-huyou</name>
    <dbReference type="NCBI Taxonomy" id="2935761"/>
    <lineage>
        <taxon>Eukaryota</taxon>
        <taxon>Viridiplantae</taxon>
        <taxon>Streptophyta</taxon>
        <taxon>Embryophyta</taxon>
        <taxon>Tracheophyta</taxon>
        <taxon>Spermatophyta</taxon>
        <taxon>Magnoliopsida</taxon>
        <taxon>eudicotyledons</taxon>
        <taxon>Gunneridae</taxon>
        <taxon>Pentapetalae</taxon>
        <taxon>rosids</taxon>
        <taxon>malvids</taxon>
        <taxon>Sapindales</taxon>
        <taxon>Rutaceae</taxon>
        <taxon>Aurantioideae</taxon>
        <taxon>Citrus</taxon>
    </lineage>
</organism>
<evidence type="ECO:0000313" key="2">
    <source>
        <dbReference type="Proteomes" id="UP001428341"/>
    </source>
</evidence>
<dbReference type="EMBL" id="JBCGBO010000024">
    <property type="protein sequence ID" value="KAK9182846.1"/>
    <property type="molecule type" value="Genomic_DNA"/>
</dbReference>